<gene>
    <name evidence="8" type="ORF">IHV25_06565</name>
</gene>
<dbReference type="SUPFAM" id="SSF103481">
    <property type="entry name" value="Multidrug resistance efflux transporter EmrE"/>
    <property type="match status" value="2"/>
</dbReference>
<evidence type="ECO:0000313" key="8">
    <source>
        <dbReference type="EMBL" id="MBE1237307.1"/>
    </source>
</evidence>
<organism evidence="8 9">
    <name type="scientific">Phaeovibrio sulfidiphilus</name>
    <dbReference type="NCBI Taxonomy" id="1220600"/>
    <lineage>
        <taxon>Bacteria</taxon>
        <taxon>Pseudomonadati</taxon>
        <taxon>Pseudomonadota</taxon>
        <taxon>Alphaproteobacteria</taxon>
        <taxon>Rhodospirillales</taxon>
        <taxon>Rhodospirillaceae</taxon>
        <taxon>Phaeovibrio</taxon>
    </lineage>
</organism>
<feature type="transmembrane region" description="Helical" evidence="6">
    <location>
        <begin position="41"/>
        <end position="62"/>
    </location>
</feature>
<evidence type="ECO:0000313" key="9">
    <source>
        <dbReference type="Proteomes" id="UP000631034"/>
    </source>
</evidence>
<keyword evidence="5 6" id="KW-0472">Membrane</keyword>
<evidence type="ECO:0000256" key="5">
    <source>
        <dbReference type="ARBA" id="ARBA00023136"/>
    </source>
</evidence>
<evidence type="ECO:0000256" key="3">
    <source>
        <dbReference type="ARBA" id="ARBA00022692"/>
    </source>
</evidence>
<feature type="transmembrane region" description="Helical" evidence="6">
    <location>
        <begin position="74"/>
        <end position="96"/>
    </location>
</feature>
<evidence type="ECO:0000256" key="1">
    <source>
        <dbReference type="ARBA" id="ARBA00004141"/>
    </source>
</evidence>
<dbReference type="InterPro" id="IPR037185">
    <property type="entry name" value="EmrE-like"/>
</dbReference>
<keyword evidence="9" id="KW-1185">Reference proteome</keyword>
<feature type="transmembrane region" description="Helical" evidence="6">
    <location>
        <begin position="215"/>
        <end position="245"/>
    </location>
</feature>
<comment type="subcellular location">
    <subcellularLocation>
        <location evidence="1">Membrane</location>
        <topology evidence="1">Multi-pass membrane protein</topology>
    </subcellularLocation>
</comment>
<dbReference type="Pfam" id="PF00892">
    <property type="entry name" value="EamA"/>
    <property type="match status" value="2"/>
</dbReference>
<dbReference type="GO" id="GO:0016020">
    <property type="term" value="C:membrane"/>
    <property type="evidence" value="ECO:0007669"/>
    <property type="project" value="UniProtKB-SubCell"/>
</dbReference>
<comment type="similarity">
    <text evidence="2">Belongs to the EamA transporter family.</text>
</comment>
<dbReference type="PANTHER" id="PTHR32322">
    <property type="entry name" value="INNER MEMBRANE TRANSPORTER"/>
    <property type="match status" value="1"/>
</dbReference>
<name>A0A8J7CPQ4_9PROT</name>
<evidence type="ECO:0000256" key="6">
    <source>
        <dbReference type="SAM" id="Phobius"/>
    </source>
</evidence>
<feature type="transmembrane region" description="Helical" evidence="6">
    <location>
        <begin position="133"/>
        <end position="155"/>
    </location>
</feature>
<evidence type="ECO:0000256" key="2">
    <source>
        <dbReference type="ARBA" id="ARBA00007362"/>
    </source>
</evidence>
<feature type="domain" description="EamA" evidence="7">
    <location>
        <begin position="10"/>
        <end position="149"/>
    </location>
</feature>
<keyword evidence="3 6" id="KW-0812">Transmembrane</keyword>
<keyword evidence="4 6" id="KW-1133">Transmembrane helix</keyword>
<dbReference type="EMBL" id="JACZHT010000004">
    <property type="protein sequence ID" value="MBE1237307.1"/>
    <property type="molecule type" value="Genomic_DNA"/>
</dbReference>
<dbReference type="InterPro" id="IPR050638">
    <property type="entry name" value="AA-Vitamin_Transporters"/>
</dbReference>
<dbReference type="Proteomes" id="UP000631034">
    <property type="component" value="Unassembled WGS sequence"/>
</dbReference>
<proteinExistence type="inferred from homology"/>
<accession>A0A8J7CPQ4</accession>
<dbReference type="PANTHER" id="PTHR32322:SF2">
    <property type="entry name" value="EAMA DOMAIN-CONTAINING PROTEIN"/>
    <property type="match status" value="1"/>
</dbReference>
<feature type="domain" description="EamA" evidence="7">
    <location>
        <begin position="159"/>
        <end position="296"/>
    </location>
</feature>
<dbReference type="AlphaFoldDB" id="A0A8J7CPQ4"/>
<feature type="transmembrane region" description="Helical" evidence="6">
    <location>
        <begin position="257"/>
        <end position="274"/>
    </location>
</feature>
<evidence type="ECO:0000256" key="4">
    <source>
        <dbReference type="ARBA" id="ARBA00022989"/>
    </source>
</evidence>
<sequence length="326" mass="34785">MTRKEMLSFVALLLCATVFMGSSFPAGKFLLSHEHLPPFFLAGWRFVSAGLVVLFFCLVRYGHETVVPRSGGSILRGLGVVTVIGCLQTTAAMGFLNLSMERIDASIASVLFFTNPLWVMLGAHPLGIDRMHTLRAVGLVVGIAGVALCLGVHGMGSIPGLLFALMGAMSWALCTLVTSRFLRFDKPPFTLAGWQMLIGGVVLLGIAALRSESFVMASITSAGLFNLLWLILPASVGSFTLWFVALKRGGPAFTSSFLFLAPLFASLMSVVLLGDTPGPGFFAGGALIFLSIYLVNTRTIRLPRPLRCLLSRRRGAVAGLEGEASP</sequence>
<protein>
    <submittedName>
        <fullName evidence="8">DMT family transporter</fullName>
    </submittedName>
</protein>
<feature type="transmembrane region" description="Helical" evidence="6">
    <location>
        <begin position="161"/>
        <end position="182"/>
    </location>
</feature>
<reference evidence="8" key="1">
    <citation type="submission" date="2020-10" db="EMBL/GenBank/DDBJ databases">
        <title>Genome sequence of the unusual species of purple photosynthetic bacteria, Phaeovibrio sulfidiphilus DSM 23193, type strain.</title>
        <authorList>
            <person name="Kyndt J.A."/>
            <person name="Meyer T.E."/>
        </authorList>
    </citation>
    <scope>NUCLEOTIDE SEQUENCE</scope>
    <source>
        <strain evidence="8">DSM 23193</strain>
    </source>
</reference>
<feature type="transmembrane region" description="Helical" evidence="6">
    <location>
        <begin position="189"/>
        <end position="209"/>
    </location>
</feature>
<feature type="transmembrane region" description="Helical" evidence="6">
    <location>
        <begin position="280"/>
        <end position="297"/>
    </location>
</feature>
<dbReference type="RefSeq" id="WP_192534319.1">
    <property type="nucleotide sequence ID" value="NZ_JACZHT010000004.1"/>
</dbReference>
<feature type="transmembrane region" description="Helical" evidence="6">
    <location>
        <begin position="102"/>
        <end position="121"/>
    </location>
</feature>
<dbReference type="InterPro" id="IPR000620">
    <property type="entry name" value="EamA_dom"/>
</dbReference>
<evidence type="ECO:0000259" key="7">
    <source>
        <dbReference type="Pfam" id="PF00892"/>
    </source>
</evidence>
<comment type="caution">
    <text evidence="8">The sequence shown here is derived from an EMBL/GenBank/DDBJ whole genome shotgun (WGS) entry which is preliminary data.</text>
</comment>